<feature type="domain" description="M23ase beta-sheet core" evidence="3">
    <location>
        <begin position="276"/>
        <end position="371"/>
    </location>
</feature>
<keyword evidence="5" id="KW-1185">Reference proteome</keyword>
<feature type="compositionally biased region" description="Low complexity" evidence="1">
    <location>
        <begin position="475"/>
        <end position="514"/>
    </location>
</feature>
<evidence type="ECO:0000259" key="2">
    <source>
        <dbReference type="Pfam" id="PF01471"/>
    </source>
</evidence>
<dbReference type="Pfam" id="PF01471">
    <property type="entry name" value="PG_binding_1"/>
    <property type="match status" value="1"/>
</dbReference>
<feature type="non-terminal residue" evidence="4">
    <location>
        <position position="514"/>
    </location>
</feature>
<dbReference type="InterPro" id="IPR050570">
    <property type="entry name" value="Cell_wall_metabolism_enzyme"/>
</dbReference>
<dbReference type="InterPro" id="IPR002477">
    <property type="entry name" value="Peptidoglycan-bd-like"/>
</dbReference>
<protein>
    <submittedName>
        <fullName evidence="4">Peptidoglycan DD-metalloendopeptidase family protein</fullName>
    </submittedName>
</protein>
<dbReference type="EMBL" id="JAPDDP010000104">
    <property type="protein sequence ID" value="MDA0185233.1"/>
    <property type="molecule type" value="Genomic_DNA"/>
</dbReference>
<evidence type="ECO:0000256" key="1">
    <source>
        <dbReference type="SAM" id="MobiDB-lite"/>
    </source>
</evidence>
<dbReference type="GO" id="GO:0004222">
    <property type="term" value="F:metalloendopeptidase activity"/>
    <property type="evidence" value="ECO:0007669"/>
    <property type="project" value="TreeGrafter"/>
</dbReference>
<feature type="domain" description="Peptidoglycan binding-like" evidence="2">
    <location>
        <begin position="120"/>
        <end position="156"/>
    </location>
</feature>
<dbReference type="RefSeq" id="WP_270029726.1">
    <property type="nucleotide sequence ID" value="NZ_JAPDDP010000104.1"/>
</dbReference>
<sequence length="514" mass="51123">MSAHELSFPYVAPRNRDLSDAELWQRSLRRSVHRREITEAARKHAMRRKGAAVAVTASMAAGPVAAPFAAVASVGGKRSVSTQTAAPSAGSAIALPSGALVDYGDTGEAVAAVQKVVGVDSDGIFGPITQGGVERWQKVNGLPATGSVDAKTWTKMFQSSVSYVGKDGKTTVTVNNKTTAPKAGVDGPAPTNTTTTTKPKTRTKTKTKQRSAVAEQNRNAVTKPQSVSDQTVQAPAETPAAPAPATPGAGCGAGKIATPVSGTTTGVYGENRGSHAHAGKDIAAPTGTAVRAAQCGTVTKAGMDGSGYGNLVCIEHEGGVSTCYAHLSQINTKVGTYVHVGDVIGKVGCTGSCTGPHLHFEVRENGKTVNPEQYLTGAKQIAGKAATGKLAVTSSSSAAAWGEATPASSAETEATLAAAYTAATTATTPTTDPAATTPATTDATATAALATTDAAAPAATETAAAPTAGTEQVGPAETAPAAETPAPVEAAPAATETAAAPTAATEEAAPAATA</sequence>
<organism evidence="4 5">
    <name type="scientific">Solirubrobacter phytolaccae</name>
    <dbReference type="NCBI Taxonomy" id="1404360"/>
    <lineage>
        <taxon>Bacteria</taxon>
        <taxon>Bacillati</taxon>
        <taxon>Actinomycetota</taxon>
        <taxon>Thermoleophilia</taxon>
        <taxon>Solirubrobacterales</taxon>
        <taxon>Solirubrobacteraceae</taxon>
        <taxon>Solirubrobacter</taxon>
    </lineage>
</organism>
<feature type="compositionally biased region" description="Basic residues" evidence="1">
    <location>
        <begin position="199"/>
        <end position="209"/>
    </location>
</feature>
<dbReference type="InterPro" id="IPR016047">
    <property type="entry name" value="M23ase_b-sheet_dom"/>
</dbReference>
<comment type="caution">
    <text evidence="4">The sequence shown here is derived from an EMBL/GenBank/DDBJ whole genome shotgun (WGS) entry which is preliminary data.</text>
</comment>
<dbReference type="Gene3D" id="1.10.101.10">
    <property type="entry name" value="PGBD-like superfamily/PGBD"/>
    <property type="match status" value="1"/>
</dbReference>
<feature type="region of interest" description="Disordered" evidence="1">
    <location>
        <begin position="453"/>
        <end position="514"/>
    </location>
</feature>
<dbReference type="PANTHER" id="PTHR21666">
    <property type="entry name" value="PEPTIDASE-RELATED"/>
    <property type="match status" value="1"/>
</dbReference>
<dbReference type="Gene3D" id="2.70.70.10">
    <property type="entry name" value="Glucose Permease (Domain IIA)"/>
    <property type="match status" value="1"/>
</dbReference>
<reference evidence="4" key="1">
    <citation type="submission" date="2022-10" db="EMBL/GenBank/DDBJ databases">
        <title>The WGS of Solirubrobacter phytolaccae KCTC 29190.</title>
        <authorList>
            <person name="Jiang Z."/>
        </authorList>
    </citation>
    <scope>NUCLEOTIDE SEQUENCE</scope>
    <source>
        <strain evidence="4">KCTC 29190</strain>
    </source>
</reference>
<evidence type="ECO:0000313" key="5">
    <source>
        <dbReference type="Proteomes" id="UP001147653"/>
    </source>
</evidence>
<accession>A0A9X3NEV8</accession>
<dbReference type="CDD" id="cd12797">
    <property type="entry name" value="M23_peptidase"/>
    <property type="match status" value="1"/>
</dbReference>
<proteinExistence type="predicted"/>
<dbReference type="SUPFAM" id="SSF51261">
    <property type="entry name" value="Duplicated hybrid motif"/>
    <property type="match status" value="1"/>
</dbReference>
<dbReference type="AlphaFoldDB" id="A0A9X3NEV8"/>
<dbReference type="SUPFAM" id="SSF47090">
    <property type="entry name" value="PGBD-like"/>
    <property type="match status" value="1"/>
</dbReference>
<dbReference type="Pfam" id="PF01551">
    <property type="entry name" value="Peptidase_M23"/>
    <property type="match status" value="1"/>
</dbReference>
<dbReference type="Proteomes" id="UP001147653">
    <property type="component" value="Unassembled WGS sequence"/>
</dbReference>
<feature type="compositionally biased region" description="Polar residues" evidence="1">
    <location>
        <begin position="214"/>
        <end position="233"/>
    </location>
</feature>
<evidence type="ECO:0000313" key="4">
    <source>
        <dbReference type="EMBL" id="MDA0185233.1"/>
    </source>
</evidence>
<name>A0A9X3NEV8_9ACTN</name>
<dbReference type="InterPro" id="IPR036365">
    <property type="entry name" value="PGBD-like_sf"/>
</dbReference>
<gene>
    <name evidence="4" type="ORF">OJ997_33320</name>
</gene>
<feature type="region of interest" description="Disordered" evidence="1">
    <location>
        <begin position="172"/>
        <end position="248"/>
    </location>
</feature>
<dbReference type="InterPro" id="IPR036366">
    <property type="entry name" value="PGBDSf"/>
</dbReference>
<evidence type="ECO:0000259" key="3">
    <source>
        <dbReference type="Pfam" id="PF01551"/>
    </source>
</evidence>
<dbReference type="PANTHER" id="PTHR21666:SF270">
    <property type="entry name" value="MUREIN HYDROLASE ACTIVATOR ENVC"/>
    <property type="match status" value="1"/>
</dbReference>
<feature type="compositionally biased region" description="Low complexity" evidence="1">
    <location>
        <begin position="453"/>
        <end position="468"/>
    </location>
</feature>
<dbReference type="InterPro" id="IPR011055">
    <property type="entry name" value="Dup_hybrid_motif"/>
</dbReference>